<evidence type="ECO:0000256" key="1">
    <source>
        <dbReference type="PIRSR" id="PIRSR610347-1"/>
    </source>
</evidence>
<dbReference type="SUPFAM" id="SSF56024">
    <property type="entry name" value="Phospholipase D/nuclease"/>
    <property type="match status" value="1"/>
</dbReference>
<gene>
    <name evidence="4" type="ORF">J7T54_000333</name>
</gene>
<feature type="active site" description="Nucleophile" evidence="1">
    <location>
        <position position="214"/>
    </location>
</feature>
<evidence type="ECO:0000313" key="4">
    <source>
        <dbReference type="EMBL" id="KAI6779187.1"/>
    </source>
</evidence>
<proteinExistence type="predicted"/>
<comment type="caution">
    <text evidence="4">The sequence shown here is derived from an EMBL/GenBank/DDBJ whole genome shotgun (WGS) entry which is preliminary data.</text>
</comment>
<dbReference type="GO" id="GO:0003697">
    <property type="term" value="F:single-stranded DNA binding"/>
    <property type="evidence" value="ECO:0007669"/>
    <property type="project" value="TreeGrafter"/>
</dbReference>
<feature type="compositionally biased region" description="Low complexity" evidence="3">
    <location>
        <begin position="35"/>
        <end position="54"/>
    </location>
</feature>
<dbReference type="GO" id="GO:0003690">
    <property type="term" value="F:double-stranded DNA binding"/>
    <property type="evidence" value="ECO:0007669"/>
    <property type="project" value="TreeGrafter"/>
</dbReference>
<dbReference type="InterPro" id="IPR003903">
    <property type="entry name" value="UIM_dom"/>
</dbReference>
<evidence type="ECO:0000313" key="5">
    <source>
        <dbReference type="Proteomes" id="UP001055219"/>
    </source>
</evidence>
<dbReference type="Gene3D" id="3.30.870.10">
    <property type="entry name" value="Endonuclease Chain A"/>
    <property type="match status" value="1"/>
</dbReference>
<dbReference type="PROSITE" id="PS50330">
    <property type="entry name" value="UIM"/>
    <property type="match status" value="1"/>
</dbReference>
<dbReference type="Proteomes" id="UP001055219">
    <property type="component" value="Unassembled WGS sequence"/>
</dbReference>
<feature type="region of interest" description="Disordered" evidence="3">
    <location>
        <begin position="27"/>
        <end position="112"/>
    </location>
</feature>
<dbReference type="InterPro" id="IPR010347">
    <property type="entry name" value="Tdp1"/>
</dbReference>
<name>A0A9P9XWM5_9HYPO</name>
<keyword evidence="5" id="KW-1185">Reference proteome</keyword>
<organism evidence="4 5">
    <name type="scientific">Emericellopsis cladophorae</name>
    <dbReference type="NCBI Taxonomy" id="2686198"/>
    <lineage>
        <taxon>Eukaryota</taxon>
        <taxon>Fungi</taxon>
        <taxon>Dikarya</taxon>
        <taxon>Ascomycota</taxon>
        <taxon>Pezizomycotina</taxon>
        <taxon>Sordariomycetes</taxon>
        <taxon>Hypocreomycetidae</taxon>
        <taxon>Hypocreales</taxon>
        <taxon>Bionectriaceae</taxon>
        <taxon>Emericellopsis</taxon>
    </lineage>
</organism>
<reference evidence="4" key="2">
    <citation type="submission" date="2022-07" db="EMBL/GenBank/DDBJ databases">
        <authorList>
            <person name="Goncalves M.F.M."/>
            <person name="Hilario S."/>
            <person name="Van De Peer Y."/>
            <person name="Esteves A.C."/>
            <person name="Alves A."/>
        </authorList>
    </citation>
    <scope>NUCLEOTIDE SEQUENCE</scope>
    <source>
        <strain evidence="4">MUM 19.33</strain>
    </source>
</reference>
<dbReference type="GeneID" id="75826853"/>
<dbReference type="PANTHER" id="PTHR12415">
    <property type="entry name" value="TYROSYL-DNA PHOSPHODIESTERASE 1"/>
    <property type="match status" value="1"/>
</dbReference>
<dbReference type="AlphaFoldDB" id="A0A9P9XWM5"/>
<protein>
    <recommendedName>
        <fullName evidence="6">PLD phosphodiesterase domain-containing protein</fullName>
    </recommendedName>
</protein>
<dbReference type="PANTHER" id="PTHR12415:SF4">
    <property type="entry name" value="TYROSYL-DNA PHOSPHODIESTERASE DOMAIN-CONTAINING PROTEIN"/>
    <property type="match status" value="1"/>
</dbReference>
<dbReference type="CDD" id="cd09122">
    <property type="entry name" value="PLDc_Tdp1_1"/>
    <property type="match status" value="1"/>
</dbReference>
<dbReference type="GO" id="GO:0017005">
    <property type="term" value="F:3'-tyrosyl-DNA phosphodiesterase activity"/>
    <property type="evidence" value="ECO:0007669"/>
    <property type="project" value="TreeGrafter"/>
</dbReference>
<evidence type="ECO:0000256" key="3">
    <source>
        <dbReference type="SAM" id="MobiDB-lite"/>
    </source>
</evidence>
<accession>A0A9P9XWM5</accession>
<evidence type="ECO:0008006" key="6">
    <source>
        <dbReference type="Google" id="ProtNLM"/>
    </source>
</evidence>
<evidence type="ECO:0000256" key="2">
    <source>
        <dbReference type="PIRSR" id="PIRSR610347-2"/>
    </source>
</evidence>
<dbReference type="GO" id="GO:0006281">
    <property type="term" value="P:DNA repair"/>
    <property type="evidence" value="ECO:0007669"/>
    <property type="project" value="InterPro"/>
</dbReference>
<dbReference type="EMBL" id="JAGIXG020000051">
    <property type="protein sequence ID" value="KAI6779187.1"/>
    <property type="molecule type" value="Genomic_DNA"/>
</dbReference>
<dbReference type="GO" id="GO:0005634">
    <property type="term" value="C:nucleus"/>
    <property type="evidence" value="ECO:0007669"/>
    <property type="project" value="InterPro"/>
</dbReference>
<dbReference type="Pfam" id="PF06087">
    <property type="entry name" value="Tyr-DNA_phospho"/>
    <property type="match status" value="1"/>
</dbReference>
<dbReference type="OrthoDB" id="47785at2759"/>
<reference evidence="4" key="1">
    <citation type="journal article" date="2021" name="J Fungi (Basel)">
        <title>Genomic and Metabolomic Analyses of the Marine Fungus Emericellopsis cladophorae: Insights into Saltwater Adaptability Mechanisms and Its Biosynthetic Potential.</title>
        <authorList>
            <person name="Goncalves M.F.M."/>
            <person name="Hilario S."/>
            <person name="Van de Peer Y."/>
            <person name="Esteves A.C."/>
            <person name="Alves A."/>
        </authorList>
    </citation>
    <scope>NUCLEOTIDE SEQUENCE</scope>
    <source>
        <strain evidence="4">MUM 19.33</strain>
    </source>
</reference>
<sequence>MVTPENPASRPVGDMDDDEALEYAIALSMQDEEQPPSQQQQQQQPPLNQDEQPQAAEPSTSQNCGLAQLDRRAMEQERLKRIASKRPRPAADDDQDDVVEISPPAKKRAVSREPKVMPLQFPRGVVKKTWAYGYPRSADDIKIEEILQKDRLELALLSSFQWDDAWLMSKIDARKTKLILLAYAQNAAQQDMRENAPPRVRFCFPPMKGSGAMHSKLQLLKYPDSLRIVIPSGNLVPYDWGESGVMENMVFLIDLSRLSSASKHEETEFSQSLSRFLQEAGVDAKMIDSLRNYDFSETRNLGFVYTTPGGHAGQQQRENG</sequence>
<feature type="binding site" evidence="2">
    <location>
        <position position="216"/>
    </location>
    <ligand>
        <name>substrate</name>
    </ligand>
</feature>
<feature type="compositionally biased region" description="Basic and acidic residues" evidence="3">
    <location>
        <begin position="69"/>
        <end position="80"/>
    </location>
</feature>
<dbReference type="RefSeq" id="XP_051360043.1">
    <property type="nucleotide sequence ID" value="XM_051508927.1"/>
</dbReference>